<dbReference type="Proteomes" id="UP000184383">
    <property type="component" value="Unassembled WGS sequence"/>
</dbReference>
<feature type="region of interest" description="Disordered" evidence="1">
    <location>
        <begin position="15"/>
        <end position="53"/>
    </location>
</feature>
<proteinExistence type="predicted"/>
<evidence type="ECO:0000256" key="1">
    <source>
        <dbReference type="SAM" id="MobiDB-lite"/>
    </source>
</evidence>
<dbReference type="VEuPathDB" id="FungiDB:ASPWEDRAFT_546622"/>
<sequence>MPKDLTLNPLHLFHRKQHQHPTASESGADSASQITLIQDKEKMKEKKHKTPPTGYNAGDMCFGTCCR</sequence>
<name>A0A1L9RFZ4_ASPWE</name>
<keyword evidence="3" id="KW-1185">Reference proteome</keyword>
<reference evidence="3" key="1">
    <citation type="journal article" date="2017" name="Genome Biol.">
        <title>Comparative genomics reveals high biological diversity and specific adaptations in the industrially and medically important fungal genus Aspergillus.</title>
        <authorList>
            <person name="de Vries R.P."/>
            <person name="Riley R."/>
            <person name="Wiebenga A."/>
            <person name="Aguilar-Osorio G."/>
            <person name="Amillis S."/>
            <person name="Uchima C.A."/>
            <person name="Anderluh G."/>
            <person name="Asadollahi M."/>
            <person name="Askin M."/>
            <person name="Barry K."/>
            <person name="Battaglia E."/>
            <person name="Bayram O."/>
            <person name="Benocci T."/>
            <person name="Braus-Stromeyer S.A."/>
            <person name="Caldana C."/>
            <person name="Canovas D."/>
            <person name="Cerqueira G.C."/>
            <person name="Chen F."/>
            <person name="Chen W."/>
            <person name="Choi C."/>
            <person name="Clum A."/>
            <person name="Dos Santos R.A."/>
            <person name="Damasio A.R."/>
            <person name="Diallinas G."/>
            <person name="Emri T."/>
            <person name="Fekete E."/>
            <person name="Flipphi M."/>
            <person name="Freyberg S."/>
            <person name="Gallo A."/>
            <person name="Gournas C."/>
            <person name="Habgood R."/>
            <person name="Hainaut M."/>
            <person name="Harispe M.L."/>
            <person name="Henrissat B."/>
            <person name="Hilden K.S."/>
            <person name="Hope R."/>
            <person name="Hossain A."/>
            <person name="Karabika E."/>
            <person name="Karaffa L."/>
            <person name="Karanyi Z."/>
            <person name="Krasevec N."/>
            <person name="Kuo A."/>
            <person name="Kusch H."/>
            <person name="LaButti K."/>
            <person name="Lagendijk E.L."/>
            <person name="Lapidus A."/>
            <person name="Levasseur A."/>
            <person name="Lindquist E."/>
            <person name="Lipzen A."/>
            <person name="Logrieco A.F."/>
            <person name="MacCabe A."/>
            <person name="Maekelae M.R."/>
            <person name="Malavazi I."/>
            <person name="Melin P."/>
            <person name="Meyer V."/>
            <person name="Mielnichuk N."/>
            <person name="Miskei M."/>
            <person name="Molnar A.P."/>
            <person name="Mule G."/>
            <person name="Ngan C.Y."/>
            <person name="Orejas M."/>
            <person name="Orosz E."/>
            <person name="Ouedraogo J.P."/>
            <person name="Overkamp K.M."/>
            <person name="Park H.-S."/>
            <person name="Perrone G."/>
            <person name="Piumi F."/>
            <person name="Punt P.J."/>
            <person name="Ram A.F."/>
            <person name="Ramon A."/>
            <person name="Rauscher S."/>
            <person name="Record E."/>
            <person name="Riano-Pachon D.M."/>
            <person name="Robert V."/>
            <person name="Roehrig J."/>
            <person name="Ruller R."/>
            <person name="Salamov A."/>
            <person name="Salih N.S."/>
            <person name="Samson R.A."/>
            <person name="Sandor E."/>
            <person name="Sanguinetti M."/>
            <person name="Schuetze T."/>
            <person name="Sepcic K."/>
            <person name="Shelest E."/>
            <person name="Sherlock G."/>
            <person name="Sophianopoulou V."/>
            <person name="Squina F.M."/>
            <person name="Sun H."/>
            <person name="Susca A."/>
            <person name="Todd R.B."/>
            <person name="Tsang A."/>
            <person name="Unkles S.E."/>
            <person name="van de Wiele N."/>
            <person name="van Rossen-Uffink D."/>
            <person name="Oliveira J.V."/>
            <person name="Vesth T.C."/>
            <person name="Visser J."/>
            <person name="Yu J.-H."/>
            <person name="Zhou M."/>
            <person name="Andersen M.R."/>
            <person name="Archer D.B."/>
            <person name="Baker S.E."/>
            <person name="Benoit I."/>
            <person name="Brakhage A.A."/>
            <person name="Braus G.H."/>
            <person name="Fischer R."/>
            <person name="Frisvad J.C."/>
            <person name="Goldman G.H."/>
            <person name="Houbraken J."/>
            <person name="Oakley B."/>
            <person name="Pocsi I."/>
            <person name="Scazzocchio C."/>
            <person name="Seiboth B."/>
            <person name="vanKuyk P.A."/>
            <person name="Wortman J."/>
            <person name="Dyer P.S."/>
            <person name="Grigoriev I.V."/>
        </authorList>
    </citation>
    <scope>NUCLEOTIDE SEQUENCE [LARGE SCALE GENOMIC DNA]</scope>
    <source>
        <strain evidence="3">DTO 134E9</strain>
    </source>
</reference>
<evidence type="ECO:0000313" key="2">
    <source>
        <dbReference type="EMBL" id="OJJ33841.1"/>
    </source>
</evidence>
<organism evidence="2 3">
    <name type="scientific">Aspergillus wentii DTO 134E9</name>
    <dbReference type="NCBI Taxonomy" id="1073089"/>
    <lineage>
        <taxon>Eukaryota</taxon>
        <taxon>Fungi</taxon>
        <taxon>Dikarya</taxon>
        <taxon>Ascomycota</taxon>
        <taxon>Pezizomycotina</taxon>
        <taxon>Eurotiomycetes</taxon>
        <taxon>Eurotiomycetidae</taxon>
        <taxon>Eurotiales</taxon>
        <taxon>Aspergillaceae</taxon>
        <taxon>Aspergillus</taxon>
        <taxon>Aspergillus subgen. Cremei</taxon>
    </lineage>
</organism>
<feature type="compositionally biased region" description="Polar residues" evidence="1">
    <location>
        <begin position="20"/>
        <end position="36"/>
    </location>
</feature>
<dbReference type="EMBL" id="KV878213">
    <property type="protein sequence ID" value="OJJ33841.1"/>
    <property type="molecule type" value="Genomic_DNA"/>
</dbReference>
<evidence type="ECO:0000313" key="3">
    <source>
        <dbReference type="Proteomes" id="UP000184383"/>
    </source>
</evidence>
<dbReference type="RefSeq" id="XP_040687517.1">
    <property type="nucleotide sequence ID" value="XM_040838084.1"/>
</dbReference>
<dbReference type="GeneID" id="63753932"/>
<accession>A0A1L9RFZ4</accession>
<dbReference type="AlphaFoldDB" id="A0A1L9RFZ4"/>
<protein>
    <submittedName>
        <fullName evidence="2">Uncharacterized protein</fullName>
    </submittedName>
</protein>
<gene>
    <name evidence="2" type="ORF">ASPWEDRAFT_546622</name>
</gene>